<feature type="transmembrane region" description="Helical" evidence="2">
    <location>
        <begin position="528"/>
        <end position="545"/>
    </location>
</feature>
<dbReference type="InterPro" id="IPR027628">
    <property type="entry name" value="DotA_TraY"/>
</dbReference>
<feature type="region of interest" description="Disordered" evidence="1">
    <location>
        <begin position="453"/>
        <end position="476"/>
    </location>
</feature>
<feature type="transmembrane region" description="Helical" evidence="2">
    <location>
        <begin position="613"/>
        <end position="636"/>
    </location>
</feature>
<reference evidence="3 4" key="1">
    <citation type="submission" date="2024-05" db="EMBL/GenBank/DDBJ databases">
        <authorList>
            <person name="De Oliveira J.P."/>
            <person name="Noriler S.A."/>
            <person name="De Oliveira A.G."/>
            <person name="Sipoli D.S."/>
        </authorList>
    </citation>
    <scope>NUCLEOTIDE SEQUENCE [LARGE SCALE GENOMIC DNA]</scope>
    <source>
        <strain evidence="3 4">LABIM192</strain>
    </source>
</reference>
<sequence>MSALSEGAKGIGYVFLERLLGSEALGYFGIQASGVNSAPMTSGMALAADVALWFMPLITFYILGMGLLYSSQEGTVLGKRWSAVIVPLRGVGGLLFSAPVVPGGLSAIQIFVVGLGLLGNYIGNEAANVLAEKIYQPGSGFVQARMSAPLTDNTAKANAFAALTASEVCMMAARNLGYGTGTSAGGASSGGSSAAKALWSTETGAKGGVSPVTTPLSAICGNAQVGGAGGANPGYPTDVMDCGATEYPSVCNAVQRVNQEFRGKVQARLQSNRGILADQDMFDLAQQYRDAMTRAINPDLSEVITKNAEAVKKMGWPGLGNFFQKYSAASGEFDNYIYHSANPKFDFKNIGDATQAGMALSDQSQMAFKRAANVFDYTWEGALRSLGAVASGADSTAARLVLSAQGVENTILRNMIFGVGNSAFDVGAMDAVQRLGIYMNVAGALTLKYAGDEASDGEGGIDEKSGETKDSGSVSSSLADGLKVLAGGNGMKDMLRMMAKPAMLAGLVLTTLLPSLPTIYFVLMTMEWVIWLIVAAMASPLWMIFHMLPDGDSLVNNRAETGWGLLAYIALFPLFVVLGFGAAMTLFNVAIPFAFEMMMSISSSSTAGATMDILFKPILMAAVVIGTTFLTMSLIISLPHRLATWINIHPQSDSLQEGKGQLGVITAPRLTGMNSAELSGGRAGAGPGSRSWMPKIFGKR</sequence>
<feature type="transmembrane region" description="Helical" evidence="2">
    <location>
        <begin position="50"/>
        <end position="69"/>
    </location>
</feature>
<keyword evidence="2" id="KW-1133">Transmembrane helix</keyword>
<dbReference type="NCBIfam" id="TIGR04346">
    <property type="entry name" value="DotA_TraY"/>
    <property type="match status" value="1"/>
</dbReference>
<protein>
    <submittedName>
        <fullName evidence="3">DotA/TraY family protein</fullName>
    </submittedName>
</protein>
<evidence type="ECO:0000313" key="3">
    <source>
        <dbReference type="EMBL" id="MEO9382505.1"/>
    </source>
</evidence>
<keyword evidence="2" id="KW-0812">Transmembrane</keyword>
<dbReference type="Proteomes" id="UP001462502">
    <property type="component" value="Unassembled WGS sequence"/>
</dbReference>
<dbReference type="EMBL" id="JBDXMI010000001">
    <property type="protein sequence ID" value="MEO9382505.1"/>
    <property type="molecule type" value="Genomic_DNA"/>
</dbReference>
<feature type="compositionally biased region" description="Basic and acidic residues" evidence="1">
    <location>
        <begin position="461"/>
        <end position="470"/>
    </location>
</feature>
<evidence type="ECO:0000313" key="4">
    <source>
        <dbReference type="Proteomes" id="UP001462502"/>
    </source>
</evidence>
<feature type="transmembrane region" description="Helical" evidence="2">
    <location>
        <begin position="565"/>
        <end position="593"/>
    </location>
</feature>
<proteinExistence type="predicted"/>
<evidence type="ECO:0000256" key="1">
    <source>
        <dbReference type="SAM" id="MobiDB-lite"/>
    </source>
</evidence>
<dbReference type="RefSeq" id="WP_347937855.1">
    <property type="nucleotide sequence ID" value="NZ_JBDXMI010000001.1"/>
</dbReference>
<feature type="transmembrane region" description="Helical" evidence="2">
    <location>
        <begin position="502"/>
        <end position="522"/>
    </location>
</feature>
<keyword evidence="2" id="KW-0472">Membrane</keyword>
<organism evidence="3 4">
    <name type="scientific">Chromobacterium phragmitis</name>
    <dbReference type="NCBI Taxonomy" id="2202141"/>
    <lineage>
        <taxon>Bacteria</taxon>
        <taxon>Pseudomonadati</taxon>
        <taxon>Pseudomonadota</taxon>
        <taxon>Betaproteobacteria</taxon>
        <taxon>Neisseriales</taxon>
        <taxon>Chromobacteriaceae</taxon>
        <taxon>Chromobacterium</taxon>
    </lineage>
</organism>
<gene>
    <name evidence="3" type="ORF">ABI908_00040</name>
</gene>
<accession>A0ABV0IMN7</accession>
<comment type="caution">
    <text evidence="3">The sequence shown here is derived from an EMBL/GenBank/DDBJ whole genome shotgun (WGS) entry which is preliminary data.</text>
</comment>
<evidence type="ECO:0000256" key="2">
    <source>
        <dbReference type="SAM" id="Phobius"/>
    </source>
</evidence>
<name>A0ABV0IMN7_9NEIS</name>
<keyword evidence="4" id="KW-1185">Reference proteome</keyword>